<dbReference type="InParanoid" id="B8LD35"/>
<dbReference type="GO" id="GO:0016998">
    <property type="term" value="P:cell wall macromolecule catabolic process"/>
    <property type="evidence" value="ECO:0007669"/>
    <property type="project" value="InterPro"/>
</dbReference>
<dbReference type="Proteomes" id="UP000001449">
    <property type="component" value="Unassembled WGS sequence"/>
</dbReference>
<dbReference type="GO" id="GO:0008843">
    <property type="term" value="F:endochitinase activity"/>
    <property type="evidence" value="ECO:0007669"/>
    <property type="project" value="UniProtKB-EC"/>
</dbReference>
<dbReference type="CDD" id="cd00325">
    <property type="entry name" value="chitinase_GH19"/>
    <property type="match status" value="1"/>
</dbReference>
<dbReference type="AlphaFoldDB" id="B8LD35"/>
<evidence type="ECO:0000313" key="5">
    <source>
        <dbReference type="Proteomes" id="UP000001449"/>
    </source>
</evidence>
<dbReference type="KEGG" id="tps:THAPSDRAFT_264577"/>
<dbReference type="GO" id="GO:0006032">
    <property type="term" value="P:chitin catabolic process"/>
    <property type="evidence" value="ECO:0007669"/>
    <property type="project" value="InterPro"/>
</dbReference>
<sequence>LLTEDVFRVLAPEASAPYTYVGFCKAVQDYNNNHPSEGVFNMGSMSMQRHELAAFLGNSLHESDEFKAPREYLMAFNGYCQSNLLPPEGCMCDDVVYFGRGSIQLSWNYNYIRASVALTGAPQTFCQRPDLIATKEEYAWGAGLFYWNVKNDKTCHQSILLNTDFGETLDNINGGLECPADDSGWHGKAVVLRLNRYCRAATALGV</sequence>
<keyword evidence="4" id="KW-0326">Glycosidase</keyword>
<dbReference type="eggNOG" id="KOG4742">
    <property type="taxonomic scope" value="Eukaryota"/>
</dbReference>
<dbReference type="InterPro" id="IPR023346">
    <property type="entry name" value="Lysozyme-like_dom_sf"/>
</dbReference>
<dbReference type="RefSeq" id="XP_002297011.1">
    <property type="nucleotide sequence ID" value="XM_002296975.1"/>
</dbReference>
<dbReference type="Gene3D" id="1.10.530.10">
    <property type="match status" value="1"/>
</dbReference>
<dbReference type="EMBL" id="DS999419">
    <property type="protein sequence ID" value="EED86739.1"/>
    <property type="molecule type" value="Genomic_DNA"/>
</dbReference>
<name>B8LD35_THAPS</name>
<dbReference type="Gene3D" id="3.30.20.10">
    <property type="entry name" value="Endochitinase, domain 2"/>
    <property type="match status" value="1"/>
</dbReference>
<dbReference type="GO" id="GO:0006952">
    <property type="term" value="P:defense response"/>
    <property type="evidence" value="ECO:0007669"/>
    <property type="project" value="UniProtKB-KW"/>
</dbReference>
<reference evidence="4 5" key="1">
    <citation type="journal article" date="2004" name="Science">
        <title>The genome of the diatom Thalassiosira pseudonana: ecology, evolution, and metabolism.</title>
        <authorList>
            <person name="Armbrust E.V."/>
            <person name="Berges J.A."/>
            <person name="Bowler C."/>
            <person name="Green B.R."/>
            <person name="Martinez D."/>
            <person name="Putnam N.H."/>
            <person name="Zhou S."/>
            <person name="Allen A.E."/>
            <person name="Apt K.E."/>
            <person name="Bechner M."/>
            <person name="Brzezinski M.A."/>
            <person name="Chaal B.K."/>
            <person name="Chiovitti A."/>
            <person name="Davis A.K."/>
            <person name="Demarest M.S."/>
            <person name="Detter J.C."/>
            <person name="Glavina T."/>
            <person name="Goodstein D."/>
            <person name="Hadi M.Z."/>
            <person name="Hellsten U."/>
            <person name="Hildebrand M."/>
            <person name="Jenkins B.D."/>
            <person name="Jurka J."/>
            <person name="Kapitonov V.V."/>
            <person name="Kroger N."/>
            <person name="Lau W.W."/>
            <person name="Lane T.W."/>
            <person name="Larimer F.W."/>
            <person name="Lippmeier J.C."/>
            <person name="Lucas S."/>
            <person name="Medina M."/>
            <person name="Montsant A."/>
            <person name="Obornik M."/>
            <person name="Parker M.S."/>
            <person name="Palenik B."/>
            <person name="Pazour G.J."/>
            <person name="Richardson P.M."/>
            <person name="Rynearson T.A."/>
            <person name="Saito M.A."/>
            <person name="Schwartz D.C."/>
            <person name="Thamatrakoln K."/>
            <person name="Valentin K."/>
            <person name="Vardi A."/>
            <person name="Wilkerson F.P."/>
            <person name="Rokhsar D.S."/>
        </authorList>
    </citation>
    <scope>NUCLEOTIDE SEQUENCE [LARGE SCALE GENOMIC DNA]</scope>
    <source>
        <strain evidence="4 5">CCMP1335</strain>
    </source>
</reference>
<gene>
    <name evidence="4" type="ORF">THAPSDRAFT_264577</name>
</gene>
<dbReference type="InterPro" id="IPR000726">
    <property type="entry name" value="Glyco_hydro_19_cat"/>
</dbReference>
<dbReference type="PANTHER" id="PTHR22595">
    <property type="entry name" value="CHITINASE-RELATED"/>
    <property type="match status" value="1"/>
</dbReference>
<organism evidence="4 5">
    <name type="scientific">Thalassiosira pseudonana</name>
    <name type="common">Marine diatom</name>
    <name type="synonym">Cyclotella nana</name>
    <dbReference type="NCBI Taxonomy" id="35128"/>
    <lineage>
        <taxon>Eukaryota</taxon>
        <taxon>Sar</taxon>
        <taxon>Stramenopiles</taxon>
        <taxon>Ochrophyta</taxon>
        <taxon>Bacillariophyta</taxon>
        <taxon>Coscinodiscophyceae</taxon>
        <taxon>Thalassiosirophycidae</taxon>
        <taxon>Thalassiosirales</taxon>
        <taxon>Thalassiosiraceae</taxon>
        <taxon>Thalassiosira</taxon>
    </lineage>
</organism>
<reference evidence="4 5" key="2">
    <citation type="journal article" date="2008" name="Nature">
        <title>The Phaeodactylum genome reveals the evolutionary history of diatom genomes.</title>
        <authorList>
            <person name="Bowler C."/>
            <person name="Allen A.E."/>
            <person name="Badger J.H."/>
            <person name="Grimwood J."/>
            <person name="Jabbari K."/>
            <person name="Kuo A."/>
            <person name="Maheswari U."/>
            <person name="Martens C."/>
            <person name="Maumus F."/>
            <person name="Otillar R.P."/>
            <person name="Rayko E."/>
            <person name="Salamov A."/>
            <person name="Vandepoele K."/>
            <person name="Beszteri B."/>
            <person name="Gruber A."/>
            <person name="Heijde M."/>
            <person name="Katinka M."/>
            <person name="Mock T."/>
            <person name="Valentin K."/>
            <person name="Verret F."/>
            <person name="Berges J.A."/>
            <person name="Brownlee C."/>
            <person name="Cadoret J.P."/>
            <person name="Chiovitti A."/>
            <person name="Choi C.J."/>
            <person name="Coesel S."/>
            <person name="De Martino A."/>
            <person name="Detter J.C."/>
            <person name="Durkin C."/>
            <person name="Falciatore A."/>
            <person name="Fournet J."/>
            <person name="Haruta M."/>
            <person name="Huysman M.J."/>
            <person name="Jenkins B.D."/>
            <person name="Jiroutova K."/>
            <person name="Jorgensen R.E."/>
            <person name="Joubert Y."/>
            <person name="Kaplan A."/>
            <person name="Kroger N."/>
            <person name="Kroth P.G."/>
            <person name="La Roche J."/>
            <person name="Lindquist E."/>
            <person name="Lommer M."/>
            <person name="Martin-Jezequel V."/>
            <person name="Lopez P.J."/>
            <person name="Lucas S."/>
            <person name="Mangogna M."/>
            <person name="McGinnis K."/>
            <person name="Medlin L.K."/>
            <person name="Montsant A."/>
            <person name="Oudot-Le Secq M.P."/>
            <person name="Napoli C."/>
            <person name="Obornik M."/>
            <person name="Parker M.S."/>
            <person name="Petit J.L."/>
            <person name="Porcel B.M."/>
            <person name="Poulsen N."/>
            <person name="Robison M."/>
            <person name="Rychlewski L."/>
            <person name="Rynearson T.A."/>
            <person name="Schmutz J."/>
            <person name="Shapiro H."/>
            <person name="Siaut M."/>
            <person name="Stanley M."/>
            <person name="Sussman M.R."/>
            <person name="Taylor A.R."/>
            <person name="Vardi A."/>
            <person name="von Dassow P."/>
            <person name="Vyverman W."/>
            <person name="Willis A."/>
            <person name="Wyrwicz L.S."/>
            <person name="Rokhsar D.S."/>
            <person name="Weissenbach J."/>
            <person name="Armbrust E.V."/>
            <person name="Green B.R."/>
            <person name="Van de Peer Y."/>
            <person name="Grigoriev I.V."/>
        </authorList>
    </citation>
    <scope>NUCLEOTIDE SEQUENCE [LARGE SCALE GENOMIC DNA]</scope>
    <source>
        <strain evidence="4 5">CCMP1335</strain>
    </source>
</reference>
<dbReference type="HOGENOM" id="CLU_115693_0_0_1"/>
<dbReference type="SUPFAM" id="SSF53955">
    <property type="entry name" value="Lysozyme-like"/>
    <property type="match status" value="1"/>
</dbReference>
<keyword evidence="1" id="KW-0611">Plant defense</keyword>
<accession>B8LD35</accession>
<dbReference type="PaxDb" id="35128-Thaps264577"/>
<protein>
    <submittedName>
        <fullName evidence="4">Family 19 glycoside hydrolase domain-containing protein</fullName>
        <ecNumber evidence="4">3.2.1.14</ecNumber>
    </submittedName>
</protein>
<dbReference type="EC" id="3.2.1.14" evidence="4"/>
<feature type="non-terminal residue" evidence="4">
    <location>
        <position position="206"/>
    </location>
</feature>
<dbReference type="Pfam" id="PF00182">
    <property type="entry name" value="Glyco_hydro_19"/>
    <property type="match status" value="1"/>
</dbReference>
<proteinExistence type="predicted"/>
<dbReference type="GeneID" id="7446274"/>
<feature type="domain" description="Glycoside hydrolase family 19 catalytic" evidence="3">
    <location>
        <begin position="13"/>
        <end position="160"/>
    </location>
</feature>
<dbReference type="OMA" id="TISTWYW"/>
<evidence type="ECO:0000313" key="4">
    <source>
        <dbReference type="EMBL" id="EED86739.1"/>
    </source>
</evidence>
<feature type="non-terminal residue" evidence="4">
    <location>
        <position position="1"/>
    </location>
</feature>
<keyword evidence="2" id="KW-1015">Disulfide bond</keyword>
<evidence type="ECO:0000259" key="3">
    <source>
        <dbReference type="Pfam" id="PF00182"/>
    </source>
</evidence>
<evidence type="ECO:0000256" key="2">
    <source>
        <dbReference type="ARBA" id="ARBA00023157"/>
    </source>
</evidence>
<evidence type="ECO:0000256" key="1">
    <source>
        <dbReference type="ARBA" id="ARBA00022821"/>
    </source>
</evidence>
<dbReference type="PANTHER" id="PTHR22595:SF79">
    <property type="entry name" value="CHITINASE 12"/>
    <property type="match status" value="1"/>
</dbReference>
<keyword evidence="5" id="KW-1185">Reference proteome</keyword>
<keyword evidence="4" id="KW-0378">Hydrolase</keyword>